<feature type="domain" description="Protein kinase" evidence="7">
    <location>
        <begin position="140"/>
        <end position="480"/>
    </location>
</feature>
<accession>A0AAJ5YYW3</accession>
<keyword evidence="9" id="KW-1185">Reference proteome</keyword>
<sequence>MELILSPHDNENLQLVLRTRQHLVEYNPASHELILRSTQSPAPVMTNSVTRAMSQEAAFHSPAHSHVCPVCQRPWEKDFFSSSSMHTSSGWANNENDLVHVAPHYFRLLSQVPLLGTTHSNVSSPPVCEEVNEGYYERFFVEIRQLGRGSRGTVYLCQHVLNGHGLGMYAVKKVPVGNHDDTLCQSLGEVHLMEELIHPNVIHYKHAWVEMSQASPFTPRVPTLHVLMMAANGGSLADWISARSGDSKEYSKSPTVNQTYVDRLKTEFRKRRHAKECGEPRGSTRTGIHFLREDEIVQLMLDITRGLDFLHNRGILHLDLKPGNVLLHWDDDALLPKALLSDFGSSLPVHENWLRKRTGHTGTLEYMAPETIVPQHGQLAELSSKADIWSLGILLYVLIFFDLPYTQVDDVGLLQSEISAFHSLEDIIHGRGQSRRYSHIHPALASLLNNMLQVHPPARPTCRDILTVLEHYPDAPTPVMQVKQSSAVTTLPALKISTYTRPSFVAKTFLDTPVLVMLVISIIYMQILLADHLGWIYGSQYHAWIRHVCTLLALGQVAWSVTSRPSMIGSIDMRWVFPSTILVILIMIYIRTKI</sequence>
<comment type="similarity">
    <text evidence="5">Belongs to the protein kinase superfamily. Ser/Thr protein kinase family. GCN2 subfamily.</text>
</comment>
<evidence type="ECO:0000256" key="1">
    <source>
        <dbReference type="ARBA" id="ARBA00022679"/>
    </source>
</evidence>
<dbReference type="Gene3D" id="3.30.200.20">
    <property type="entry name" value="Phosphorylase Kinase, domain 1"/>
    <property type="match status" value="1"/>
</dbReference>
<evidence type="ECO:0000256" key="4">
    <source>
        <dbReference type="ARBA" id="ARBA00022840"/>
    </source>
</evidence>
<dbReference type="AlphaFoldDB" id="A0AAJ5YYW3"/>
<evidence type="ECO:0000313" key="8">
    <source>
        <dbReference type="EMBL" id="WFD14968.1"/>
    </source>
</evidence>
<evidence type="ECO:0000259" key="7">
    <source>
        <dbReference type="PROSITE" id="PS50011"/>
    </source>
</evidence>
<evidence type="ECO:0000256" key="5">
    <source>
        <dbReference type="ARBA" id="ARBA00037982"/>
    </source>
</evidence>
<proteinExistence type="inferred from homology"/>
<dbReference type="InterPro" id="IPR050339">
    <property type="entry name" value="CC_SR_Kinase"/>
</dbReference>
<dbReference type="GO" id="GO:0005524">
    <property type="term" value="F:ATP binding"/>
    <property type="evidence" value="ECO:0007669"/>
    <property type="project" value="UniProtKB-KW"/>
</dbReference>
<evidence type="ECO:0000313" key="9">
    <source>
        <dbReference type="Proteomes" id="UP001217582"/>
    </source>
</evidence>
<dbReference type="GO" id="GO:0005737">
    <property type="term" value="C:cytoplasm"/>
    <property type="evidence" value="ECO:0007669"/>
    <property type="project" value="TreeGrafter"/>
</dbReference>
<dbReference type="PROSITE" id="PS50011">
    <property type="entry name" value="PROTEIN_KINASE_DOM"/>
    <property type="match status" value="1"/>
</dbReference>
<keyword evidence="4" id="KW-0067">ATP-binding</keyword>
<feature type="transmembrane region" description="Helical" evidence="6">
    <location>
        <begin position="543"/>
        <end position="561"/>
    </location>
</feature>
<dbReference type="InterPro" id="IPR008271">
    <property type="entry name" value="Ser/Thr_kinase_AS"/>
</dbReference>
<dbReference type="InterPro" id="IPR011009">
    <property type="entry name" value="Kinase-like_dom_sf"/>
</dbReference>
<dbReference type="Proteomes" id="UP001217582">
    <property type="component" value="Chromosome 2"/>
</dbReference>
<gene>
    <name evidence="8" type="primary">IKS1</name>
    <name evidence="8" type="ORF">MARU1_000979</name>
</gene>
<dbReference type="GO" id="GO:0004672">
    <property type="term" value="F:protein kinase activity"/>
    <property type="evidence" value="ECO:0007669"/>
    <property type="project" value="InterPro"/>
</dbReference>
<evidence type="ECO:0000256" key="3">
    <source>
        <dbReference type="ARBA" id="ARBA00022777"/>
    </source>
</evidence>
<dbReference type="SUPFAM" id="SSF56112">
    <property type="entry name" value="Protein kinase-like (PK-like)"/>
    <property type="match status" value="1"/>
</dbReference>
<dbReference type="PANTHER" id="PTHR11042">
    <property type="entry name" value="EUKARYOTIC TRANSLATION INITIATION FACTOR 2-ALPHA KINASE EIF2-ALPHA KINASE -RELATED"/>
    <property type="match status" value="1"/>
</dbReference>
<dbReference type="SMART" id="SM00220">
    <property type="entry name" value="S_TKc"/>
    <property type="match status" value="1"/>
</dbReference>
<keyword evidence="6" id="KW-1133">Transmembrane helix</keyword>
<evidence type="ECO:0000256" key="2">
    <source>
        <dbReference type="ARBA" id="ARBA00022741"/>
    </source>
</evidence>
<dbReference type="InterPro" id="IPR000719">
    <property type="entry name" value="Prot_kinase_dom"/>
</dbReference>
<dbReference type="EMBL" id="CP119917">
    <property type="protein sequence ID" value="WFD14968.1"/>
    <property type="molecule type" value="Genomic_DNA"/>
</dbReference>
<dbReference type="Pfam" id="PF00069">
    <property type="entry name" value="Pkinase"/>
    <property type="match status" value="2"/>
</dbReference>
<reference evidence="8 9" key="1">
    <citation type="submission" date="2023-03" db="EMBL/GenBank/DDBJ databases">
        <title>Mating type loci evolution in Malassezia.</title>
        <authorList>
            <person name="Coelho M.A."/>
        </authorList>
    </citation>
    <scope>NUCLEOTIDE SEQUENCE [LARGE SCALE GENOMIC DNA]</scope>
    <source>
        <strain evidence="8 9">CBS 13387</strain>
    </source>
</reference>
<name>A0AAJ5YYW3_9BASI</name>
<organism evidence="8 9">
    <name type="scientific">Malassezia arunalokei</name>
    <dbReference type="NCBI Taxonomy" id="1514897"/>
    <lineage>
        <taxon>Eukaryota</taxon>
        <taxon>Fungi</taxon>
        <taxon>Dikarya</taxon>
        <taxon>Basidiomycota</taxon>
        <taxon>Ustilaginomycotina</taxon>
        <taxon>Malasseziomycetes</taxon>
        <taxon>Malasseziales</taxon>
        <taxon>Malasseziaceae</taxon>
        <taxon>Malassezia</taxon>
    </lineage>
</organism>
<keyword evidence="3 8" id="KW-0418">Kinase</keyword>
<protein>
    <submittedName>
        <fullName evidence="8">Serine/threonine-protein kinase iks1</fullName>
    </submittedName>
</protein>
<evidence type="ECO:0000256" key="6">
    <source>
        <dbReference type="SAM" id="Phobius"/>
    </source>
</evidence>
<dbReference type="GO" id="GO:0005634">
    <property type="term" value="C:nucleus"/>
    <property type="evidence" value="ECO:0007669"/>
    <property type="project" value="TreeGrafter"/>
</dbReference>
<feature type="transmembrane region" description="Helical" evidence="6">
    <location>
        <begin position="573"/>
        <end position="590"/>
    </location>
</feature>
<dbReference type="Gene3D" id="1.10.510.10">
    <property type="entry name" value="Transferase(Phosphotransferase) domain 1"/>
    <property type="match status" value="1"/>
</dbReference>
<keyword evidence="1" id="KW-0808">Transferase</keyword>
<keyword evidence="6" id="KW-0812">Transmembrane</keyword>
<feature type="transmembrane region" description="Helical" evidence="6">
    <location>
        <begin position="514"/>
        <end position="537"/>
    </location>
</feature>
<keyword evidence="2" id="KW-0547">Nucleotide-binding</keyword>
<keyword evidence="6" id="KW-0472">Membrane</keyword>
<dbReference type="PROSITE" id="PS00108">
    <property type="entry name" value="PROTEIN_KINASE_ST"/>
    <property type="match status" value="1"/>
</dbReference>
<dbReference type="PANTHER" id="PTHR11042:SF138">
    <property type="entry name" value="SERINE_THREONINE-PROTEIN KINASE IKS1-RELATED"/>
    <property type="match status" value="1"/>
</dbReference>